<sequence length="240" mass="27515">MLENTEPFELILSETSSESESEDKNAVNANVETVEQQPDNSFQKNATFDDESLLLSSPENSDISSTFIPSNSITLQEENENYQLNSSSFKKSINPKRRRRDISLSSSSSDALSSSSPCVSDPSAEDDDIDILAHVMIPRNQQSLNMQEIKDLIDENNKSRLYYDEQIFRYETIILQNAHEIKKFGEERRKDKKKKKKKNLEEEPPFEIKESDRIFSGTSASFKPDFVFESDNEDIKHVEP</sequence>
<protein>
    <submittedName>
        <fullName evidence="2">Uncharacterized protein</fullName>
    </submittedName>
</protein>
<organism evidence="1 2">
    <name type="scientific">Panagrolaimus sp. PS1159</name>
    <dbReference type="NCBI Taxonomy" id="55785"/>
    <lineage>
        <taxon>Eukaryota</taxon>
        <taxon>Metazoa</taxon>
        <taxon>Ecdysozoa</taxon>
        <taxon>Nematoda</taxon>
        <taxon>Chromadorea</taxon>
        <taxon>Rhabditida</taxon>
        <taxon>Tylenchina</taxon>
        <taxon>Panagrolaimomorpha</taxon>
        <taxon>Panagrolaimoidea</taxon>
        <taxon>Panagrolaimidae</taxon>
        <taxon>Panagrolaimus</taxon>
    </lineage>
</organism>
<reference evidence="2" key="1">
    <citation type="submission" date="2022-11" db="UniProtKB">
        <authorList>
            <consortium name="WormBaseParasite"/>
        </authorList>
    </citation>
    <scope>IDENTIFICATION</scope>
</reference>
<evidence type="ECO:0000313" key="2">
    <source>
        <dbReference type="WBParaSite" id="PS1159_v2.g10341.t1"/>
    </source>
</evidence>
<accession>A0AC35EV44</accession>
<name>A0AC35EV44_9BILA</name>
<dbReference type="WBParaSite" id="PS1159_v2.g10341.t1">
    <property type="protein sequence ID" value="PS1159_v2.g10341.t1"/>
    <property type="gene ID" value="PS1159_v2.g10341"/>
</dbReference>
<evidence type="ECO:0000313" key="1">
    <source>
        <dbReference type="Proteomes" id="UP000887580"/>
    </source>
</evidence>
<dbReference type="Proteomes" id="UP000887580">
    <property type="component" value="Unplaced"/>
</dbReference>
<proteinExistence type="predicted"/>